<feature type="transmembrane region" description="Helical" evidence="2">
    <location>
        <begin position="791"/>
        <end position="816"/>
    </location>
</feature>
<dbReference type="SUPFAM" id="SSF56112">
    <property type="entry name" value="Protein kinase-like (PK-like)"/>
    <property type="match status" value="1"/>
</dbReference>
<evidence type="ECO:0000313" key="5">
    <source>
        <dbReference type="Proteomes" id="UP001281761"/>
    </source>
</evidence>
<dbReference type="Proteomes" id="UP001281761">
    <property type="component" value="Unassembled WGS sequence"/>
</dbReference>
<dbReference type="PANTHER" id="PTHR44329">
    <property type="entry name" value="SERINE/THREONINE-PROTEIN KINASE TNNI3K-RELATED"/>
    <property type="match status" value="1"/>
</dbReference>
<dbReference type="Pfam" id="PF13229">
    <property type="entry name" value="Beta_helix"/>
    <property type="match status" value="1"/>
</dbReference>
<proteinExistence type="predicted"/>
<evidence type="ECO:0000256" key="2">
    <source>
        <dbReference type="SAM" id="Phobius"/>
    </source>
</evidence>
<reference evidence="4 5" key="1">
    <citation type="journal article" date="2022" name="bioRxiv">
        <title>Genomics of Preaxostyla Flagellates Illuminates Evolutionary Transitions and the Path Towards Mitochondrial Loss.</title>
        <authorList>
            <person name="Novak L.V.F."/>
            <person name="Treitli S.C."/>
            <person name="Pyrih J."/>
            <person name="Halakuc P."/>
            <person name="Pipaliya S.V."/>
            <person name="Vacek V."/>
            <person name="Brzon O."/>
            <person name="Soukal P."/>
            <person name="Eme L."/>
            <person name="Dacks J.B."/>
            <person name="Karnkowska A."/>
            <person name="Elias M."/>
            <person name="Hampl V."/>
        </authorList>
    </citation>
    <scope>NUCLEOTIDE SEQUENCE [LARGE SCALE GENOMIC DNA]</scope>
    <source>
        <strain evidence="4">NAU3</strain>
        <tissue evidence="4">Gut</tissue>
    </source>
</reference>
<dbReference type="SUPFAM" id="SSF51126">
    <property type="entry name" value="Pectin lyase-like"/>
    <property type="match status" value="1"/>
</dbReference>
<accession>A0ABQ9X4F2</accession>
<keyword evidence="2" id="KW-0812">Transmembrane</keyword>
<dbReference type="InterPro" id="IPR039448">
    <property type="entry name" value="Beta_helix"/>
</dbReference>
<comment type="caution">
    <text evidence="4">The sequence shown here is derived from an EMBL/GenBank/DDBJ whole genome shotgun (WGS) entry which is preliminary data.</text>
</comment>
<evidence type="ECO:0000313" key="4">
    <source>
        <dbReference type="EMBL" id="KAK2946652.1"/>
    </source>
</evidence>
<protein>
    <recommendedName>
        <fullName evidence="3">Protein kinase domain-containing protein</fullName>
    </recommendedName>
</protein>
<organism evidence="4 5">
    <name type="scientific">Blattamonas nauphoetae</name>
    <dbReference type="NCBI Taxonomy" id="2049346"/>
    <lineage>
        <taxon>Eukaryota</taxon>
        <taxon>Metamonada</taxon>
        <taxon>Preaxostyla</taxon>
        <taxon>Oxymonadida</taxon>
        <taxon>Blattamonas</taxon>
    </lineage>
</organism>
<dbReference type="Gene3D" id="1.10.510.10">
    <property type="entry name" value="Transferase(Phosphotransferase) domain 1"/>
    <property type="match status" value="1"/>
</dbReference>
<dbReference type="InterPro" id="IPR012334">
    <property type="entry name" value="Pectin_lyas_fold"/>
</dbReference>
<keyword evidence="5" id="KW-1185">Reference proteome</keyword>
<dbReference type="Pfam" id="PF07714">
    <property type="entry name" value="PK_Tyr_Ser-Thr"/>
    <property type="match status" value="1"/>
</dbReference>
<dbReference type="InterPro" id="IPR051681">
    <property type="entry name" value="Ser/Thr_Kinases-Pseudokinases"/>
</dbReference>
<keyword evidence="2" id="KW-1133">Transmembrane helix</keyword>
<name>A0ABQ9X4F2_9EUKA</name>
<dbReference type="EMBL" id="JARBJD010000222">
    <property type="protein sequence ID" value="KAK2946652.1"/>
    <property type="molecule type" value="Genomic_DNA"/>
</dbReference>
<feature type="region of interest" description="Disordered" evidence="1">
    <location>
        <begin position="1102"/>
        <end position="1126"/>
    </location>
</feature>
<feature type="region of interest" description="Disordered" evidence="1">
    <location>
        <begin position="978"/>
        <end position="1005"/>
    </location>
</feature>
<gene>
    <name evidence="4" type="ORF">BLNAU_18404</name>
</gene>
<sequence length="1126" mass="121513">MIKAGTSRLAIVSNSMLTIFESRIELSPWTSAILISPSTLEESAMESSVVVQKCSISNAVGEMRGVVETSAFPSIGRSVSMSIVGCSFDSHQIVKTDGIGLSLTRSAQRRSEEVGMISSSLIGCSFVNMSSIGSSCQPQLSHLSQKMLGCVVSLTSSHLSGSTIRDVNTGGSVLCSNSSFSSLLSSPTPNPEASVTLPDHNGTSSFIDGAAYYYDSYIGTEDSHAVFSHCHFTAGEYRGRDRPLTFVHYPGRISILFCSFTNIHHPESYGSGAAMEVYSSNEFDHPFFTATSSNFTNCSADWRGGAMYVYIVDNALVTSCRFTNCASGLGGGLHVLGTGYHDAANQFKLVGCVFADCTASEEGAGVFITGQLDLVVVDTMFERCVNLTASHSTLGGGIRVNLYAALIVERCHFVECSAGHAGAAVYARGQKVVITDTLVKDCHSGTTGTVCIVQYDENGHLSFSNVFFDGNSIGDDTTFFTKEMQYAENPTKFTDIAIMCKSFEILPTYKFEECYTTINPDSTGMIIKGAKIESTNLYETERHLDAEFDKIGPLLRAEPTVRMNEETGKIEVEMKGKTPLTSQEYEVSVADADGTVTSFRMLFSDGTGTRVSGSVDSLQYNASYTIISIVGVVPPSSSLSVSNAITIPRAAWAFNLAAAPSSFLTFTTPTPPTLVAAKAHLVLPDQPLAYITLVLTKEVKGSYDIVVEEEGKDITIRIDFDASSLLGESANFVVVGEDRVLTHNMTYTIKSITQSPGTESPFVWMNETITFHIPESSFDPKKSMLPETKKLLSWLIPLVACLLLTLIVAVIVVVVLRRRLKKKNGEPAQKEMEGQEQVEFEEKMEVVGDNQTRDVLHTDGRSHAAFDSSSGLTSNLNESCERVESVSMSKGDLVEVMACNGGFEVSLVGGSRTLHSVLHKEKREIGKRAVGLQLVNGLKHVLANRQASDVVTRLSSHWILLDNAGNVQLKLRMTSEEAELEAAPTKQQPAGSLDENGTAQKRGKDVEQAGMDGLRWRAPEVVAGGGSAVDGHKASVFSLGLVLWEIETGQVPFGELDAVNAQRQSATGIGPKMDSLRNDAFVALILQCVSANPEQRPSLSEIGEFLSSHPEESNLLSHNEMKDQTQ</sequence>
<dbReference type="Gene3D" id="2.160.20.10">
    <property type="entry name" value="Single-stranded right-handed beta-helix, Pectin lyase-like"/>
    <property type="match status" value="1"/>
</dbReference>
<evidence type="ECO:0000256" key="1">
    <source>
        <dbReference type="SAM" id="MobiDB-lite"/>
    </source>
</evidence>
<dbReference type="InterPro" id="IPR000719">
    <property type="entry name" value="Prot_kinase_dom"/>
</dbReference>
<feature type="compositionally biased region" description="Polar residues" evidence="1">
    <location>
        <begin position="985"/>
        <end position="999"/>
    </location>
</feature>
<dbReference type="InterPro" id="IPR011050">
    <property type="entry name" value="Pectin_lyase_fold/virulence"/>
</dbReference>
<dbReference type="InterPro" id="IPR011009">
    <property type="entry name" value="Kinase-like_dom_sf"/>
</dbReference>
<evidence type="ECO:0000259" key="3">
    <source>
        <dbReference type="PROSITE" id="PS50011"/>
    </source>
</evidence>
<keyword evidence="2" id="KW-0472">Membrane</keyword>
<feature type="domain" description="Protein kinase" evidence="3">
    <location>
        <begin position="720"/>
        <end position="1112"/>
    </location>
</feature>
<dbReference type="InterPro" id="IPR001245">
    <property type="entry name" value="Ser-Thr/Tyr_kinase_cat_dom"/>
</dbReference>
<dbReference type="PROSITE" id="PS50011">
    <property type="entry name" value="PROTEIN_KINASE_DOM"/>
    <property type="match status" value="1"/>
</dbReference>